<comment type="caution">
    <text evidence="2">The sequence shown here is derived from an EMBL/GenBank/DDBJ whole genome shotgun (WGS) entry which is preliminary data.</text>
</comment>
<keyword evidence="3" id="KW-1185">Reference proteome</keyword>
<evidence type="ECO:0000313" key="2">
    <source>
        <dbReference type="EMBL" id="PSK99676.1"/>
    </source>
</evidence>
<protein>
    <submittedName>
        <fullName evidence="2">Uncharacterized protein DUF2530</fullName>
    </submittedName>
</protein>
<accession>A0A2P8DR37</accession>
<feature type="transmembrane region" description="Helical" evidence="1">
    <location>
        <begin position="47"/>
        <end position="66"/>
    </location>
</feature>
<feature type="transmembrane region" description="Helical" evidence="1">
    <location>
        <begin position="21"/>
        <end position="41"/>
    </location>
</feature>
<evidence type="ECO:0000256" key="1">
    <source>
        <dbReference type="SAM" id="Phobius"/>
    </source>
</evidence>
<keyword evidence="1" id="KW-1133">Transmembrane helix</keyword>
<keyword evidence="1" id="KW-0472">Membrane</keyword>
<proteinExistence type="predicted"/>
<dbReference type="Pfam" id="PF10745">
    <property type="entry name" value="DUF2530"/>
    <property type="match status" value="1"/>
</dbReference>
<dbReference type="AlphaFoldDB" id="A0A2P8DR37"/>
<dbReference type="EMBL" id="PYGA01000003">
    <property type="protein sequence ID" value="PSK99676.1"/>
    <property type="molecule type" value="Genomic_DNA"/>
</dbReference>
<dbReference type="Proteomes" id="UP000240542">
    <property type="component" value="Unassembled WGS sequence"/>
</dbReference>
<dbReference type="RefSeq" id="WP_106582049.1">
    <property type="nucleotide sequence ID" value="NZ_PYGA01000003.1"/>
</dbReference>
<evidence type="ECO:0000313" key="3">
    <source>
        <dbReference type="Proteomes" id="UP000240542"/>
    </source>
</evidence>
<sequence length="94" mass="10528">MRTPRRPDPEVLEADYRIPTGIGTAAWAVALVVLIAMGDRLAEGDRWWMWVCATGIGLGVFAYRYIPRLLRKRAEADERAQERQAAKNAARGST</sequence>
<dbReference type="OrthoDB" id="3541062at2"/>
<organism evidence="2 3">
    <name type="scientific">Murinocardiopsis flavida</name>
    <dbReference type="NCBI Taxonomy" id="645275"/>
    <lineage>
        <taxon>Bacteria</taxon>
        <taxon>Bacillati</taxon>
        <taxon>Actinomycetota</taxon>
        <taxon>Actinomycetes</taxon>
        <taxon>Streptosporangiales</taxon>
        <taxon>Nocardiopsidaceae</taxon>
        <taxon>Murinocardiopsis</taxon>
    </lineage>
</organism>
<name>A0A2P8DR37_9ACTN</name>
<reference evidence="2 3" key="1">
    <citation type="submission" date="2018-03" db="EMBL/GenBank/DDBJ databases">
        <title>Genomic Encyclopedia of Archaeal and Bacterial Type Strains, Phase II (KMG-II): from individual species to whole genera.</title>
        <authorList>
            <person name="Goeker M."/>
        </authorList>
    </citation>
    <scope>NUCLEOTIDE SEQUENCE [LARGE SCALE GENOMIC DNA]</scope>
    <source>
        <strain evidence="2 3">DSM 45312</strain>
    </source>
</reference>
<keyword evidence="1" id="KW-0812">Transmembrane</keyword>
<gene>
    <name evidence="2" type="ORF">CLV63_103403</name>
</gene>
<dbReference type="InterPro" id="IPR019681">
    <property type="entry name" value="DUF2530"/>
</dbReference>